<name>A0A2T4Z2Y0_9HYPH</name>
<accession>A0A2T4Z2Y0</accession>
<evidence type="ECO:0000313" key="2">
    <source>
        <dbReference type="Proteomes" id="UP000241808"/>
    </source>
</evidence>
<organism evidence="1 2">
    <name type="scientific">Phreatobacter oligotrophus</name>
    <dbReference type="NCBI Taxonomy" id="1122261"/>
    <lineage>
        <taxon>Bacteria</taxon>
        <taxon>Pseudomonadati</taxon>
        <taxon>Pseudomonadota</taxon>
        <taxon>Alphaproteobacteria</taxon>
        <taxon>Hyphomicrobiales</taxon>
        <taxon>Phreatobacteraceae</taxon>
        <taxon>Phreatobacter</taxon>
    </lineage>
</organism>
<comment type="caution">
    <text evidence="1">The sequence shown here is derived from an EMBL/GenBank/DDBJ whole genome shotgun (WGS) entry which is preliminary data.</text>
</comment>
<proteinExistence type="predicted"/>
<dbReference type="RefSeq" id="WP_108177973.1">
    <property type="nucleotide sequence ID" value="NZ_JAIESU010000018.1"/>
</dbReference>
<gene>
    <name evidence="1" type="ORF">C8P69_105285</name>
</gene>
<keyword evidence="2" id="KW-1185">Reference proteome</keyword>
<protein>
    <submittedName>
        <fullName evidence="1">Uncharacterized protein Usg</fullName>
    </submittedName>
</protein>
<evidence type="ECO:0000313" key="1">
    <source>
        <dbReference type="EMBL" id="PTM55132.1"/>
    </source>
</evidence>
<dbReference type="AlphaFoldDB" id="A0A2T4Z2Y0"/>
<reference evidence="1 2" key="1">
    <citation type="submission" date="2018-04" db="EMBL/GenBank/DDBJ databases">
        <title>Genomic Encyclopedia of Archaeal and Bacterial Type Strains, Phase II (KMG-II): from individual species to whole genera.</title>
        <authorList>
            <person name="Goeker M."/>
        </authorList>
    </citation>
    <scope>NUCLEOTIDE SEQUENCE [LARGE SCALE GENOMIC DNA]</scope>
    <source>
        <strain evidence="1 2">DSM 25521</strain>
    </source>
</reference>
<sequence>MASADFARQIEGYGLTTAGILYRLPDHPSILQEYVWQAYDLAPRFPELNRFLAFWQASLEGKLYRVTVAHKDLIGPAELAMVAGEFRVH</sequence>
<dbReference type="EMBL" id="PZZL01000005">
    <property type="protein sequence ID" value="PTM55132.1"/>
    <property type="molecule type" value="Genomic_DNA"/>
</dbReference>
<dbReference type="Proteomes" id="UP000241808">
    <property type="component" value="Unassembled WGS sequence"/>
</dbReference>
<dbReference type="InterPro" id="IPR009354">
    <property type="entry name" value="Usg"/>
</dbReference>
<dbReference type="OrthoDB" id="9811054at2"/>
<dbReference type="Pfam" id="PF06233">
    <property type="entry name" value="Usg"/>
    <property type="match status" value="1"/>
</dbReference>